<reference evidence="2" key="1">
    <citation type="submission" date="2021-12" db="EMBL/GenBank/DDBJ databases">
        <authorList>
            <person name="Zaccaron A."/>
            <person name="Stergiopoulos I."/>
        </authorList>
    </citation>
    <scope>NUCLEOTIDE SEQUENCE</scope>
    <source>
        <strain evidence="2">Race5_Kim</strain>
    </source>
</reference>
<reference evidence="2" key="2">
    <citation type="journal article" date="2022" name="Microb. Genom.">
        <title>A chromosome-scale genome assembly of the tomato pathogen Cladosporium fulvum reveals a compartmentalized genome architecture and the presence of a dispensable chromosome.</title>
        <authorList>
            <person name="Zaccaron A.Z."/>
            <person name="Chen L.H."/>
            <person name="Samaras A."/>
            <person name="Stergiopoulos I."/>
        </authorList>
    </citation>
    <scope>NUCLEOTIDE SEQUENCE</scope>
    <source>
        <strain evidence="2">Race5_Kim</strain>
    </source>
</reference>
<gene>
    <name evidence="2" type="ORF">CLAFUR5_12523</name>
</gene>
<dbReference type="GeneID" id="71992401"/>
<dbReference type="OrthoDB" id="3650934at2759"/>
<name>A0A9Q8UVK6_PASFU</name>
<dbReference type="AlphaFoldDB" id="A0A9Q8UVK6"/>
<evidence type="ECO:0000313" key="3">
    <source>
        <dbReference type="Proteomes" id="UP000756132"/>
    </source>
</evidence>
<proteinExistence type="predicted"/>
<dbReference type="KEGG" id="ffu:CLAFUR5_12523"/>
<keyword evidence="3" id="KW-1185">Reference proteome</keyword>
<dbReference type="EMBL" id="CP090173">
    <property type="protein sequence ID" value="UJO23982.1"/>
    <property type="molecule type" value="Genomic_DNA"/>
</dbReference>
<dbReference type="RefSeq" id="XP_047768348.1">
    <property type="nucleotide sequence ID" value="XM_047911671.1"/>
</dbReference>
<feature type="domain" description="DUF7730" evidence="1">
    <location>
        <begin position="47"/>
        <end position="80"/>
    </location>
</feature>
<dbReference type="Pfam" id="PF24864">
    <property type="entry name" value="DUF7730"/>
    <property type="match status" value="1"/>
</dbReference>
<evidence type="ECO:0000259" key="1">
    <source>
        <dbReference type="Pfam" id="PF24864"/>
    </source>
</evidence>
<sequence>MPWRTRIWDERCDAATKEDFRHAAARHKERRQALRAAQPIDTSAFEQQQESGLLSLPPEIRNVIYEYVFGHGTIHLTQRKCTAADNISLHWSGPFTRVTSIDDEGHPKHEPYVQYQKSTYSVCQHPGEWDTAYRLSKKPFAESNTPANAVLDIGVGEYGPSRRKLRAYAHRHTRCTIPTFEMHEQNGRSGDTG</sequence>
<organism evidence="2 3">
    <name type="scientific">Passalora fulva</name>
    <name type="common">Tomato leaf mold</name>
    <name type="synonym">Cladosporium fulvum</name>
    <dbReference type="NCBI Taxonomy" id="5499"/>
    <lineage>
        <taxon>Eukaryota</taxon>
        <taxon>Fungi</taxon>
        <taxon>Dikarya</taxon>
        <taxon>Ascomycota</taxon>
        <taxon>Pezizomycotina</taxon>
        <taxon>Dothideomycetes</taxon>
        <taxon>Dothideomycetidae</taxon>
        <taxon>Mycosphaerellales</taxon>
        <taxon>Mycosphaerellaceae</taxon>
        <taxon>Fulvia</taxon>
    </lineage>
</organism>
<evidence type="ECO:0000313" key="2">
    <source>
        <dbReference type="EMBL" id="UJO23982.1"/>
    </source>
</evidence>
<accession>A0A9Q8UVK6</accession>
<dbReference type="InterPro" id="IPR056632">
    <property type="entry name" value="DUF7730"/>
</dbReference>
<protein>
    <recommendedName>
        <fullName evidence="1">DUF7730 domain-containing protein</fullName>
    </recommendedName>
</protein>
<dbReference type="Proteomes" id="UP000756132">
    <property type="component" value="Chromosome 11"/>
</dbReference>